<dbReference type="STRING" id="1612624.ADU59_15135"/>
<protein>
    <submittedName>
        <fullName evidence="2">Alpha/beta hydrolase</fullName>
    </submittedName>
</protein>
<accession>A0A1C7NZT4</accession>
<evidence type="ECO:0000313" key="2">
    <source>
        <dbReference type="EMBL" id="OBZ94531.1"/>
    </source>
</evidence>
<gene>
    <name evidence="2" type="ORF">ADU59_15135</name>
</gene>
<dbReference type="SUPFAM" id="SSF53474">
    <property type="entry name" value="alpha/beta-Hydrolases"/>
    <property type="match status" value="1"/>
</dbReference>
<dbReference type="GO" id="GO:0016020">
    <property type="term" value="C:membrane"/>
    <property type="evidence" value="ECO:0007669"/>
    <property type="project" value="TreeGrafter"/>
</dbReference>
<keyword evidence="3" id="KW-1185">Reference proteome</keyword>
<dbReference type="GO" id="GO:0046464">
    <property type="term" value="P:acylglycerol catabolic process"/>
    <property type="evidence" value="ECO:0007669"/>
    <property type="project" value="TreeGrafter"/>
</dbReference>
<dbReference type="Pfam" id="PF12697">
    <property type="entry name" value="Abhydrolase_6"/>
    <property type="match status" value="1"/>
</dbReference>
<name>A0A1C7NZT4_9HYPH</name>
<dbReference type="OrthoDB" id="9799612at2"/>
<sequence>MDFETLTHDIDGVSVVVKAIGAGPAVLALHGAATLEGYEWARGLADRFRVYLPFHPGFGESGEARHFAGMQDLVVHNLRLIAALGLERPHLVGHSMGGWMAAEMAAVAGERFGRLVLNAPAGLNHPDHPGADLAAIGPEALPGYLAHDVGVALRYFPGGSECPPLEDFLALREKEGRALGNILKVHGMGHPNLGRWLGRIPNETLIVWGDKDRMLPASQAPVWAARIPAARTLIIADAGHFAMQEEPQATAAIGDFLAG</sequence>
<dbReference type="Proteomes" id="UP000093111">
    <property type="component" value="Unassembled WGS sequence"/>
</dbReference>
<dbReference type="PRINTS" id="PR00111">
    <property type="entry name" value="ABHYDROLASE"/>
</dbReference>
<comment type="caution">
    <text evidence="2">The sequence shown here is derived from an EMBL/GenBank/DDBJ whole genome shotgun (WGS) entry which is preliminary data.</text>
</comment>
<dbReference type="PATRIC" id="fig|1612624.7.peg.4944"/>
<dbReference type="InterPro" id="IPR029058">
    <property type="entry name" value="AB_hydrolase_fold"/>
</dbReference>
<proteinExistence type="predicted"/>
<feature type="domain" description="AB hydrolase-1" evidence="1">
    <location>
        <begin position="26"/>
        <end position="252"/>
    </location>
</feature>
<dbReference type="InterPro" id="IPR000073">
    <property type="entry name" value="AB_hydrolase_1"/>
</dbReference>
<dbReference type="RefSeq" id="WP_068954979.1">
    <property type="nucleotide sequence ID" value="NZ_LGLV01000009.1"/>
</dbReference>
<organism evidence="2 3">
    <name type="scientific">Pararhizobium polonicum</name>
    <dbReference type="NCBI Taxonomy" id="1612624"/>
    <lineage>
        <taxon>Bacteria</taxon>
        <taxon>Pseudomonadati</taxon>
        <taxon>Pseudomonadota</taxon>
        <taxon>Alphaproteobacteria</taxon>
        <taxon>Hyphomicrobiales</taxon>
        <taxon>Rhizobiaceae</taxon>
        <taxon>Rhizobium/Agrobacterium group</taxon>
        <taxon>Pararhizobium</taxon>
    </lineage>
</organism>
<evidence type="ECO:0000259" key="1">
    <source>
        <dbReference type="Pfam" id="PF12697"/>
    </source>
</evidence>
<dbReference type="GO" id="GO:0047372">
    <property type="term" value="F:monoacylglycerol lipase activity"/>
    <property type="evidence" value="ECO:0007669"/>
    <property type="project" value="TreeGrafter"/>
</dbReference>
<keyword evidence="2" id="KW-0378">Hydrolase</keyword>
<reference evidence="2 3" key="1">
    <citation type="journal article" date="2016" name="Syst. Appl. Microbiol.">
        <title>Pararhizobium polonicum sp. nov. isolated from tumors on stone fruit rootstocks.</title>
        <authorList>
            <person name="Pulawska J."/>
            <person name="Kuzmanovic N."/>
            <person name="Willems A."/>
            <person name="Pothier J.F."/>
        </authorList>
    </citation>
    <scope>NUCLEOTIDE SEQUENCE [LARGE SCALE GENOMIC DNA]</scope>
    <source>
        <strain evidence="2 3">F5.1</strain>
    </source>
</reference>
<dbReference type="InterPro" id="IPR050266">
    <property type="entry name" value="AB_hydrolase_sf"/>
</dbReference>
<dbReference type="EMBL" id="LGLV01000009">
    <property type="protein sequence ID" value="OBZ94531.1"/>
    <property type="molecule type" value="Genomic_DNA"/>
</dbReference>
<dbReference type="Gene3D" id="3.40.50.1820">
    <property type="entry name" value="alpha/beta hydrolase"/>
    <property type="match status" value="1"/>
</dbReference>
<dbReference type="AlphaFoldDB" id="A0A1C7NZT4"/>
<evidence type="ECO:0000313" key="3">
    <source>
        <dbReference type="Proteomes" id="UP000093111"/>
    </source>
</evidence>
<dbReference type="PANTHER" id="PTHR43798">
    <property type="entry name" value="MONOACYLGLYCEROL LIPASE"/>
    <property type="match status" value="1"/>
</dbReference>
<dbReference type="PANTHER" id="PTHR43798:SF5">
    <property type="entry name" value="MONOACYLGLYCEROL LIPASE ABHD6"/>
    <property type="match status" value="1"/>
</dbReference>